<dbReference type="EMBL" id="CP002281">
    <property type="protein sequence ID" value="ADO82169.1"/>
    <property type="molecule type" value="Genomic_DNA"/>
</dbReference>
<dbReference type="InterPro" id="IPR051906">
    <property type="entry name" value="TolC-like"/>
</dbReference>
<evidence type="ECO:0000256" key="8">
    <source>
        <dbReference type="SAM" id="Coils"/>
    </source>
</evidence>
<evidence type="ECO:0000313" key="9">
    <source>
        <dbReference type="EMBL" id="ADO82169.1"/>
    </source>
</evidence>
<sequence length="396" mass="46427">MDLDAVLQEIDKNNPEMRIQNLETKVTDLEKKKFLKDLLPKVNLSIDKDFVEDSEDEKNEWHMEEGLGPQSIGVEIPIYTGGELRAYYNKAKISHEISKKQLNLVKYQIEEEAIKKYFQILNLRKQKEIAQMVIDNLNKQGERLEKLFNNGMLVPKSEVLKVKSNIISNEVIKMRRAEEQRSAEEELLLLLGKSVESQIELDEYLYDDINIDIYNPEKDSQIAIESGSAAIKEELLVDRSKADLKISKSEYLPKIYLDSEYRLKKDDDEYSDYQVSLVADWEIFNWGRTGDDVLQKSTVLEQAEILRDRNLEEIKLNIRNKYRDIKTLYAEVDSQKTKLDLEKENMRIDNLRYVNGMVSSLDYLDSVNRLKSAEEEYYSLQRELVLAVREYENLLK</sequence>
<feature type="coiled-coil region" evidence="8">
    <location>
        <begin position="120"/>
        <end position="147"/>
    </location>
</feature>
<dbReference type="STRING" id="572544.Ilyop_0381"/>
<dbReference type="HOGENOM" id="CLU_012817_10_4_0"/>
<accession>E3HB20</accession>
<evidence type="ECO:0000256" key="2">
    <source>
        <dbReference type="ARBA" id="ARBA00007613"/>
    </source>
</evidence>
<dbReference type="KEGG" id="ipo:Ilyop_0381"/>
<keyword evidence="7" id="KW-0998">Cell outer membrane</keyword>
<dbReference type="GO" id="GO:1990281">
    <property type="term" value="C:efflux pump complex"/>
    <property type="evidence" value="ECO:0007669"/>
    <property type="project" value="TreeGrafter"/>
</dbReference>
<dbReference type="Proteomes" id="UP000006875">
    <property type="component" value="Chromosome"/>
</dbReference>
<keyword evidence="3" id="KW-0813">Transport</keyword>
<protein>
    <submittedName>
        <fullName evidence="9">Outer membrane efflux protein</fullName>
    </submittedName>
</protein>
<evidence type="ECO:0000256" key="1">
    <source>
        <dbReference type="ARBA" id="ARBA00004442"/>
    </source>
</evidence>
<dbReference type="InterPro" id="IPR003423">
    <property type="entry name" value="OMP_efflux"/>
</dbReference>
<dbReference type="Pfam" id="PF02321">
    <property type="entry name" value="OEP"/>
    <property type="match status" value="2"/>
</dbReference>
<evidence type="ECO:0000256" key="4">
    <source>
        <dbReference type="ARBA" id="ARBA00022452"/>
    </source>
</evidence>
<evidence type="ECO:0000313" key="10">
    <source>
        <dbReference type="Proteomes" id="UP000006875"/>
    </source>
</evidence>
<comment type="similarity">
    <text evidence="2">Belongs to the outer membrane factor (OMF) (TC 1.B.17) family.</text>
</comment>
<keyword evidence="6" id="KW-0472">Membrane</keyword>
<evidence type="ECO:0000256" key="6">
    <source>
        <dbReference type="ARBA" id="ARBA00023136"/>
    </source>
</evidence>
<keyword evidence="8" id="KW-0175">Coiled coil</keyword>
<keyword evidence="10" id="KW-1185">Reference proteome</keyword>
<dbReference type="PANTHER" id="PTHR30026">
    <property type="entry name" value="OUTER MEMBRANE PROTEIN TOLC"/>
    <property type="match status" value="1"/>
</dbReference>
<evidence type="ECO:0000256" key="7">
    <source>
        <dbReference type="ARBA" id="ARBA00023237"/>
    </source>
</evidence>
<gene>
    <name evidence="9" type="ordered locus">Ilyop_0381</name>
</gene>
<proteinExistence type="inferred from homology"/>
<dbReference type="Gene3D" id="1.20.1600.10">
    <property type="entry name" value="Outer membrane efflux proteins (OEP)"/>
    <property type="match status" value="1"/>
</dbReference>
<dbReference type="GO" id="GO:0009279">
    <property type="term" value="C:cell outer membrane"/>
    <property type="evidence" value="ECO:0007669"/>
    <property type="project" value="UniProtKB-SubCell"/>
</dbReference>
<dbReference type="SUPFAM" id="SSF56954">
    <property type="entry name" value="Outer membrane efflux proteins (OEP)"/>
    <property type="match status" value="1"/>
</dbReference>
<keyword evidence="4" id="KW-1134">Transmembrane beta strand</keyword>
<evidence type="ECO:0000256" key="5">
    <source>
        <dbReference type="ARBA" id="ARBA00022692"/>
    </source>
</evidence>
<dbReference type="AlphaFoldDB" id="E3HB20"/>
<keyword evidence="5" id="KW-0812">Transmembrane</keyword>
<dbReference type="eggNOG" id="COG1538">
    <property type="taxonomic scope" value="Bacteria"/>
</dbReference>
<name>E3HB20_ILYPC</name>
<evidence type="ECO:0000256" key="3">
    <source>
        <dbReference type="ARBA" id="ARBA00022448"/>
    </source>
</evidence>
<dbReference type="PANTHER" id="PTHR30026:SF20">
    <property type="entry name" value="OUTER MEMBRANE PROTEIN TOLC"/>
    <property type="match status" value="1"/>
</dbReference>
<dbReference type="GO" id="GO:0015562">
    <property type="term" value="F:efflux transmembrane transporter activity"/>
    <property type="evidence" value="ECO:0007669"/>
    <property type="project" value="InterPro"/>
</dbReference>
<comment type="subcellular location">
    <subcellularLocation>
        <location evidence="1">Cell outer membrane</location>
    </subcellularLocation>
</comment>
<reference evidence="9 10" key="1">
    <citation type="journal article" date="2010" name="Stand. Genomic Sci.">
        <title>Complete genome sequence of Ilyobacter polytropus type strain (CuHbu1).</title>
        <authorList>
            <person name="Sikorski J."/>
            <person name="Chertkov O."/>
            <person name="Lapidus A."/>
            <person name="Nolan M."/>
            <person name="Lucas S."/>
            <person name="Del Rio T.G."/>
            <person name="Tice H."/>
            <person name="Cheng J.F."/>
            <person name="Tapia R."/>
            <person name="Han C."/>
            <person name="Goodwin L."/>
            <person name="Pitluck S."/>
            <person name="Liolios K."/>
            <person name="Ivanova N."/>
            <person name="Mavromatis K."/>
            <person name="Mikhailova N."/>
            <person name="Pati A."/>
            <person name="Chen A."/>
            <person name="Palaniappan K."/>
            <person name="Land M."/>
            <person name="Hauser L."/>
            <person name="Chang Y.J."/>
            <person name="Jeffries C.D."/>
            <person name="Brambilla E."/>
            <person name="Yasawong M."/>
            <person name="Rohde M."/>
            <person name="Pukall R."/>
            <person name="Spring S."/>
            <person name="Goker M."/>
            <person name="Woyke T."/>
            <person name="Bristow J."/>
            <person name="Eisen J.A."/>
            <person name="Markowitz V."/>
            <person name="Hugenholtz P."/>
            <person name="Kyrpides N.C."/>
            <person name="Klenk H.P."/>
        </authorList>
    </citation>
    <scope>NUCLEOTIDE SEQUENCE [LARGE SCALE GENOMIC DNA]</scope>
    <source>
        <strain evidence="10">ATCC 51220 / DSM 2926 / LMG 16218 / CuHBu1</strain>
    </source>
</reference>
<organism evidence="9 10">
    <name type="scientific">Ilyobacter polytropus (strain ATCC 51220 / DSM 2926 / LMG 16218 / CuHBu1)</name>
    <dbReference type="NCBI Taxonomy" id="572544"/>
    <lineage>
        <taxon>Bacteria</taxon>
        <taxon>Fusobacteriati</taxon>
        <taxon>Fusobacteriota</taxon>
        <taxon>Fusobacteriia</taxon>
        <taxon>Fusobacteriales</taxon>
        <taxon>Fusobacteriaceae</taxon>
        <taxon>Ilyobacter</taxon>
    </lineage>
</organism>
<dbReference type="GO" id="GO:0015288">
    <property type="term" value="F:porin activity"/>
    <property type="evidence" value="ECO:0007669"/>
    <property type="project" value="TreeGrafter"/>
</dbReference>